<evidence type="ECO:0000313" key="13">
    <source>
        <dbReference type="EMBL" id="HGY08935.1"/>
    </source>
</evidence>
<dbReference type="NCBIfam" id="TIGR00916">
    <property type="entry name" value="2A0604s01"/>
    <property type="match status" value="2"/>
</dbReference>
<feature type="transmembrane region" description="Helical" evidence="9">
    <location>
        <begin position="308"/>
        <end position="326"/>
    </location>
</feature>
<keyword evidence="3" id="KW-1003">Cell membrane</keyword>
<feature type="non-terminal residue" evidence="13">
    <location>
        <position position="696"/>
    </location>
</feature>
<dbReference type="InterPro" id="IPR022645">
    <property type="entry name" value="SecD/SecF_bac"/>
</dbReference>
<feature type="transmembrane region" description="Helical" evidence="9">
    <location>
        <begin position="553"/>
        <end position="570"/>
    </location>
</feature>
<evidence type="ECO:0000256" key="9">
    <source>
        <dbReference type="SAM" id="Phobius"/>
    </source>
</evidence>
<feature type="transmembrane region" description="Helical" evidence="9">
    <location>
        <begin position="347"/>
        <end position="372"/>
    </location>
</feature>
<sequence>MKKIDSTAVLLLVLFAAALVAMWKPWAPDEPMINLGLDLKGGLRVVLQTDDPNPDPDDLDKARLVIENRINGLGVAEPLIQIAQPNRIVVELPGLSPEEQDKALKLIGQQAVLEFRIVKQEAQNKPVSELTLDDLGPVELKGSDLVDARVQFDRFNRPEVALEFTPDGAKKFADLTRNNIGRRLAIVLDGTIYSAPNIQTAITDGKAVITGINDLDEATQIALVLRSGSLPVPLHVEEVRAIGPTLGKDAIRAGIIASIVGAVLIFVLLFLYYGLWFGAVAAVGLLYIALLIMGALSGLGAVLTLPGIAGFILTLGAAVDGNVLSFERIKEELKLGKKLRQAIPDGFAHSTVTILDANISTLLAAAALYQYSTGPVRGFAVMLAIGIVVAVFSNLVFSRWMLDKIAAAREIVPPYWIWGTKIPFLKEARIFTPATLAFAVLMGAVVFFHGFNFGIDFTGGTAYLVRTGPEVSVDRIRSFLDEVGVEGVSAKEAIITEVESPLADYKEFSVRVGLLSNDGVIALRRAFEEKLQAEVLQSEVVGPAVGAELRKNTVLAVLVGLGLILIYMAFRFDWIFGVASVIAVGHDVAITAGAFSLMGLEFTIPIVAALLTIIGYSINDSIIISDRIRENQKVVRGIPYNELVDLSINQTLSRTVMTSFTTMLPLLALLFIGGPVLRDFSIALLIGIVVGTFSSI</sequence>
<evidence type="ECO:0000259" key="10">
    <source>
        <dbReference type="Pfam" id="PF02355"/>
    </source>
</evidence>
<reference evidence="13" key="1">
    <citation type="journal article" date="2020" name="mSystems">
        <title>Genome- and Community-Level Interaction Insights into Carbon Utilization and Element Cycling Functions of Hydrothermarchaeota in Hydrothermal Sediment.</title>
        <authorList>
            <person name="Zhou Z."/>
            <person name="Liu Y."/>
            <person name="Xu W."/>
            <person name="Pan J."/>
            <person name="Luo Z.H."/>
            <person name="Li M."/>
        </authorList>
    </citation>
    <scope>NUCLEOTIDE SEQUENCE [LARGE SCALE GENOMIC DNA]</scope>
    <source>
        <strain evidence="13">HyVt-570</strain>
    </source>
</reference>
<feature type="transmembrane region" description="Helical" evidence="9">
    <location>
        <begin position="250"/>
        <end position="273"/>
    </location>
</feature>
<feature type="transmembrane region" description="Helical" evidence="9">
    <location>
        <begin position="575"/>
        <end position="596"/>
    </location>
</feature>
<dbReference type="Gene3D" id="3.30.70.3400">
    <property type="match status" value="1"/>
</dbReference>
<dbReference type="InterPro" id="IPR054384">
    <property type="entry name" value="SecDF_P1_head"/>
</dbReference>
<evidence type="ECO:0000256" key="5">
    <source>
        <dbReference type="ARBA" id="ARBA00022927"/>
    </source>
</evidence>
<dbReference type="InterPro" id="IPR005791">
    <property type="entry name" value="SecD"/>
</dbReference>
<dbReference type="Pfam" id="PF02355">
    <property type="entry name" value="SecD_SecF_C"/>
    <property type="match status" value="2"/>
</dbReference>
<evidence type="ECO:0000256" key="2">
    <source>
        <dbReference type="ARBA" id="ARBA00022448"/>
    </source>
</evidence>
<dbReference type="Gene3D" id="3.30.1360.200">
    <property type="match status" value="1"/>
</dbReference>
<feature type="domain" description="Protein translocase subunit SecDF P1" evidence="11">
    <location>
        <begin position="60"/>
        <end position="119"/>
    </location>
</feature>
<organism evidence="13">
    <name type="scientific">Oceanithermus profundus</name>
    <dbReference type="NCBI Taxonomy" id="187137"/>
    <lineage>
        <taxon>Bacteria</taxon>
        <taxon>Thermotogati</taxon>
        <taxon>Deinococcota</taxon>
        <taxon>Deinococci</taxon>
        <taxon>Thermales</taxon>
        <taxon>Thermaceae</taxon>
        <taxon>Oceanithermus</taxon>
    </lineage>
</organism>
<dbReference type="NCBIfam" id="NF009583">
    <property type="entry name" value="PRK13024.1-3"/>
    <property type="match status" value="1"/>
</dbReference>
<name>A0A7C4Z4X1_9DEIN</name>
<keyword evidence="6 9" id="KW-1133">Transmembrane helix</keyword>
<keyword evidence="2" id="KW-0813">Transport</keyword>
<evidence type="ECO:0000259" key="11">
    <source>
        <dbReference type="Pfam" id="PF21760"/>
    </source>
</evidence>
<evidence type="ECO:0000256" key="8">
    <source>
        <dbReference type="ARBA" id="ARBA00023136"/>
    </source>
</evidence>
<evidence type="ECO:0000256" key="4">
    <source>
        <dbReference type="ARBA" id="ARBA00022692"/>
    </source>
</evidence>
<dbReference type="EMBL" id="DRPZ01000071">
    <property type="protein sequence ID" value="HGY08935.1"/>
    <property type="molecule type" value="Genomic_DNA"/>
</dbReference>
<dbReference type="InterPro" id="IPR022646">
    <property type="entry name" value="SecD/SecF_CS"/>
</dbReference>
<dbReference type="GO" id="GO:0006886">
    <property type="term" value="P:intracellular protein transport"/>
    <property type="evidence" value="ECO:0007669"/>
    <property type="project" value="InterPro"/>
</dbReference>
<comment type="caution">
    <text evidence="13">The sequence shown here is derived from an EMBL/GenBank/DDBJ whole genome shotgun (WGS) entry which is preliminary data.</text>
</comment>
<dbReference type="Pfam" id="PF22599">
    <property type="entry name" value="SecDF_P1_head"/>
    <property type="match status" value="1"/>
</dbReference>
<dbReference type="Gene3D" id="1.20.1640.10">
    <property type="entry name" value="Multidrug efflux transporter AcrB transmembrane domain"/>
    <property type="match status" value="2"/>
</dbReference>
<feature type="domain" description="SecDF P1 head subdomain" evidence="12">
    <location>
        <begin position="138"/>
        <end position="232"/>
    </location>
</feature>
<keyword evidence="7" id="KW-0811">Translocation</keyword>
<dbReference type="PRINTS" id="PR01755">
    <property type="entry name" value="SECFTRNLCASE"/>
</dbReference>
<dbReference type="HAMAP" id="MF_01464_B">
    <property type="entry name" value="SecF_B"/>
    <property type="match status" value="1"/>
</dbReference>
<feature type="domain" description="Protein export membrane protein SecD/SecF C-terminal" evidence="10">
    <location>
        <begin position="236"/>
        <end position="398"/>
    </location>
</feature>
<dbReference type="InterPro" id="IPR048634">
    <property type="entry name" value="SecD_SecF_C"/>
</dbReference>
<dbReference type="Proteomes" id="UP000885759">
    <property type="component" value="Unassembled WGS sequence"/>
</dbReference>
<dbReference type="PANTHER" id="PTHR30081:SF1">
    <property type="entry name" value="PROTEIN TRANSLOCASE SUBUNIT SECD"/>
    <property type="match status" value="1"/>
</dbReference>
<evidence type="ECO:0000256" key="3">
    <source>
        <dbReference type="ARBA" id="ARBA00022475"/>
    </source>
</evidence>
<dbReference type="SUPFAM" id="SSF82866">
    <property type="entry name" value="Multidrug efflux transporter AcrB transmembrane domain"/>
    <property type="match status" value="2"/>
</dbReference>
<dbReference type="InterPro" id="IPR048631">
    <property type="entry name" value="SecD_1st"/>
</dbReference>
<feature type="domain" description="Protein export membrane protein SecD/SecF C-terminal" evidence="10">
    <location>
        <begin position="532"/>
        <end position="696"/>
    </location>
</feature>
<keyword evidence="8 9" id="KW-0472">Membrane</keyword>
<dbReference type="HAMAP" id="MF_01463_B">
    <property type="entry name" value="SecD_B"/>
    <property type="match status" value="1"/>
</dbReference>
<protein>
    <submittedName>
        <fullName evidence="13">Protein translocase subunit SecD</fullName>
    </submittedName>
</protein>
<dbReference type="InterPro" id="IPR005665">
    <property type="entry name" value="SecF_bac"/>
</dbReference>
<feature type="transmembrane region" description="Helical" evidence="9">
    <location>
        <begin position="378"/>
        <end position="397"/>
    </location>
</feature>
<gene>
    <name evidence="13" type="primary">secD</name>
    <name evidence="13" type="ORF">ENK37_02615</name>
</gene>
<evidence type="ECO:0000256" key="7">
    <source>
        <dbReference type="ARBA" id="ARBA00023010"/>
    </source>
</evidence>
<keyword evidence="5" id="KW-0653">Protein transport</keyword>
<dbReference type="InterPro" id="IPR055344">
    <property type="entry name" value="SecD_SecF_C_bact"/>
</dbReference>
<evidence type="ECO:0000256" key="1">
    <source>
        <dbReference type="ARBA" id="ARBA00004651"/>
    </source>
</evidence>
<dbReference type="NCBIfam" id="TIGR00966">
    <property type="entry name" value="transloc_SecF"/>
    <property type="match status" value="1"/>
</dbReference>
<proteinExistence type="inferred from homology"/>
<accession>A0A7C4Z4X1</accession>
<evidence type="ECO:0000259" key="12">
    <source>
        <dbReference type="Pfam" id="PF22599"/>
    </source>
</evidence>
<dbReference type="NCBIfam" id="TIGR01129">
    <property type="entry name" value="secD"/>
    <property type="match status" value="1"/>
</dbReference>
<dbReference type="GO" id="GO:0015450">
    <property type="term" value="F:protein-transporting ATPase activity"/>
    <property type="evidence" value="ECO:0007669"/>
    <property type="project" value="InterPro"/>
</dbReference>
<dbReference type="Pfam" id="PF07549">
    <property type="entry name" value="Sec_GG"/>
    <property type="match status" value="2"/>
</dbReference>
<keyword evidence="4 9" id="KW-0812">Transmembrane</keyword>
<comment type="subcellular location">
    <subcellularLocation>
        <location evidence="1">Cell membrane</location>
        <topology evidence="1">Multi-pass membrane protein</topology>
    </subcellularLocation>
</comment>
<dbReference type="InterPro" id="IPR022813">
    <property type="entry name" value="SecD/SecF_arch_bac"/>
</dbReference>
<dbReference type="AlphaFoldDB" id="A0A7C4Z4X1"/>
<dbReference type="PANTHER" id="PTHR30081">
    <property type="entry name" value="PROTEIN-EXPORT MEMBRANE PROTEIN SEC"/>
    <property type="match status" value="1"/>
</dbReference>
<dbReference type="GO" id="GO:0005886">
    <property type="term" value="C:plasma membrane"/>
    <property type="evidence" value="ECO:0007669"/>
    <property type="project" value="UniProtKB-SubCell"/>
</dbReference>
<evidence type="ECO:0000256" key="6">
    <source>
        <dbReference type="ARBA" id="ARBA00022989"/>
    </source>
</evidence>
<feature type="transmembrane region" description="Helical" evidence="9">
    <location>
        <begin position="664"/>
        <end position="690"/>
    </location>
</feature>
<feature type="transmembrane region" description="Helical" evidence="9">
    <location>
        <begin position="602"/>
        <end position="619"/>
    </location>
</feature>
<dbReference type="Pfam" id="PF21760">
    <property type="entry name" value="SecD_1st"/>
    <property type="match status" value="1"/>
</dbReference>
<feature type="transmembrane region" description="Helical" evidence="9">
    <location>
        <begin position="430"/>
        <end position="451"/>
    </location>
</feature>
<feature type="transmembrane region" description="Helical" evidence="9">
    <location>
        <begin position="280"/>
        <end position="302"/>
    </location>
</feature>